<keyword evidence="2" id="KW-1185">Reference proteome</keyword>
<dbReference type="EMBL" id="CM039174">
    <property type="protein sequence ID" value="KAH9755033.1"/>
    <property type="molecule type" value="Genomic_DNA"/>
</dbReference>
<dbReference type="Proteomes" id="UP000829398">
    <property type="component" value="Chromosome 5"/>
</dbReference>
<comment type="caution">
    <text evidence="1">The sequence shown here is derived from an EMBL/GenBank/DDBJ whole genome shotgun (WGS) entry which is preliminary data.</text>
</comment>
<evidence type="ECO:0000313" key="2">
    <source>
        <dbReference type="Proteomes" id="UP000829398"/>
    </source>
</evidence>
<keyword evidence="1" id="KW-0418">Kinase</keyword>
<accession>A0ACB8KL02</accession>
<gene>
    <name evidence="1" type="ORF">KPL71_015643</name>
</gene>
<proteinExistence type="predicted"/>
<name>A0ACB8KL02_CITSI</name>
<organism evidence="1 2">
    <name type="scientific">Citrus sinensis</name>
    <name type="common">Sweet orange</name>
    <name type="synonym">Citrus aurantium var. sinensis</name>
    <dbReference type="NCBI Taxonomy" id="2711"/>
    <lineage>
        <taxon>Eukaryota</taxon>
        <taxon>Viridiplantae</taxon>
        <taxon>Streptophyta</taxon>
        <taxon>Embryophyta</taxon>
        <taxon>Tracheophyta</taxon>
        <taxon>Spermatophyta</taxon>
        <taxon>Magnoliopsida</taxon>
        <taxon>eudicotyledons</taxon>
        <taxon>Gunneridae</taxon>
        <taxon>Pentapetalae</taxon>
        <taxon>rosids</taxon>
        <taxon>malvids</taxon>
        <taxon>Sapindales</taxon>
        <taxon>Rutaceae</taxon>
        <taxon>Aurantioideae</taxon>
        <taxon>Citrus</taxon>
    </lineage>
</organism>
<sequence>MQDLFGSVRRSIVFRTTAESTTDAQTANSPTPFSGGNLVERFNSCIRNSRVLSKHISPSVKMSPPIRWRKGELIGCGAFGRVYMGMNLDSGELLAVKQVLIAANFASKEKAQDHIKELEEEVKLLKDLSHPNIVRYLGTVREEESLNILLEFVPGGSISSLLGKFGPFPEAVMRTYTKQLLLGLEYLHNHGIMHRDIKGANILVDNKGCIKLADFGASKQVAELATVSGAKSMKGTPYWMAPEVIRQTGHSYSADIWSVGCTVIEMATGKPPWSQQYQEVAALFHIGTTKSHPPIPENLSVKAKDFLLKCLEKEPDLRPTASELLKHPFVTGDDEDPVLHASVMKSSEILSPSHVANLESLQMLTSPGSPGSVDICNLDSLSCSRVIVEKLSGSMHGWVTSNSNDDLCQLDQEDFVAGDRKLSSILAPNDLEKSCNPMCEPSDDWRWKFDGSPEPEKNELKPDSDESLKVPASRINASGEEDNGFSFPRGTPLSEDDDELTESKIKAFLDAKALELKKLQTPLYEEFYNSLNSACSPSFVESVCDETSPNYLKLPPKSRSPSRAPVGTSPVAVDAVSTESPGSNGNRASNIGVASNISAQENSSPQPESCSPSMSFSERQRKWKEELRQELEREREMMRQAGVGGKSSSPKDRVVNRQRDRTRFASPGK</sequence>
<reference evidence="2" key="1">
    <citation type="journal article" date="2023" name="Hortic. Res.">
        <title>A chromosome-level phased genome enabling allele-level studies in sweet orange: a case study on citrus Huanglongbing tolerance.</title>
        <authorList>
            <person name="Wu B."/>
            <person name="Yu Q."/>
            <person name="Deng Z."/>
            <person name="Duan Y."/>
            <person name="Luo F."/>
            <person name="Gmitter F. Jr."/>
        </authorList>
    </citation>
    <scope>NUCLEOTIDE SEQUENCE [LARGE SCALE GENOMIC DNA]</scope>
    <source>
        <strain evidence="2">cv. Valencia</strain>
    </source>
</reference>
<protein>
    <submittedName>
        <fullName evidence="1">Mitogen-activated protein kinase kinase kinase ANP1</fullName>
    </submittedName>
</protein>
<evidence type="ECO:0000313" key="1">
    <source>
        <dbReference type="EMBL" id="KAH9755033.1"/>
    </source>
</evidence>
<keyword evidence="1" id="KW-0808">Transferase</keyword>